<proteinExistence type="predicted"/>
<evidence type="ECO:0000313" key="3">
    <source>
        <dbReference type="Proteomes" id="UP000611500"/>
    </source>
</evidence>
<evidence type="ECO:0000256" key="1">
    <source>
        <dbReference type="SAM" id="MobiDB-lite"/>
    </source>
</evidence>
<protein>
    <submittedName>
        <fullName evidence="2">Uncharacterized protein</fullName>
    </submittedName>
</protein>
<reference evidence="2" key="2">
    <citation type="submission" date="2020-09" db="EMBL/GenBank/DDBJ databases">
        <authorList>
            <person name="Sun Q."/>
            <person name="Zhou Y."/>
        </authorList>
    </citation>
    <scope>NUCLEOTIDE SEQUENCE</scope>
    <source>
        <strain evidence="2">CGMCC 1.7081</strain>
    </source>
</reference>
<dbReference type="Proteomes" id="UP000611500">
    <property type="component" value="Unassembled WGS sequence"/>
</dbReference>
<feature type="region of interest" description="Disordered" evidence="1">
    <location>
        <begin position="1"/>
        <end position="105"/>
    </location>
</feature>
<sequence>MGAGWTGPYINPSRRGMVSHSAGQKVVTKVTGSATISSIDSTGPTRRAATARPAVLSDVPARMGQGSTCAGPDQAARRRRKDPARGQRAGPSELAPQARAIISQR</sequence>
<feature type="compositionally biased region" description="Polar residues" evidence="1">
    <location>
        <begin position="30"/>
        <end position="43"/>
    </location>
</feature>
<comment type="caution">
    <text evidence="2">The sequence shown here is derived from an EMBL/GenBank/DDBJ whole genome shotgun (WGS) entry which is preliminary data.</text>
</comment>
<organism evidence="2 3">
    <name type="scientific">Pseudodonghicola xiamenensis</name>
    <dbReference type="NCBI Taxonomy" id="337702"/>
    <lineage>
        <taxon>Bacteria</taxon>
        <taxon>Pseudomonadati</taxon>
        <taxon>Pseudomonadota</taxon>
        <taxon>Alphaproteobacteria</taxon>
        <taxon>Rhodobacterales</taxon>
        <taxon>Paracoccaceae</taxon>
        <taxon>Pseudodonghicola</taxon>
    </lineage>
</organism>
<keyword evidence="3" id="KW-1185">Reference proteome</keyword>
<name>A0A8J3HB63_9RHOB</name>
<reference evidence="2" key="1">
    <citation type="journal article" date="2014" name="Int. J. Syst. Evol. Microbiol.">
        <title>Complete genome sequence of Corynebacterium casei LMG S-19264T (=DSM 44701T), isolated from a smear-ripened cheese.</title>
        <authorList>
            <consortium name="US DOE Joint Genome Institute (JGI-PGF)"/>
            <person name="Walter F."/>
            <person name="Albersmeier A."/>
            <person name="Kalinowski J."/>
            <person name="Ruckert C."/>
        </authorList>
    </citation>
    <scope>NUCLEOTIDE SEQUENCE</scope>
    <source>
        <strain evidence="2">CGMCC 1.7081</strain>
    </source>
</reference>
<feature type="compositionally biased region" description="Low complexity" evidence="1">
    <location>
        <begin position="44"/>
        <end position="54"/>
    </location>
</feature>
<dbReference type="EMBL" id="BNAP01000024">
    <property type="protein sequence ID" value="GHG99576.1"/>
    <property type="molecule type" value="Genomic_DNA"/>
</dbReference>
<evidence type="ECO:0000313" key="2">
    <source>
        <dbReference type="EMBL" id="GHG99576.1"/>
    </source>
</evidence>
<dbReference type="AlphaFoldDB" id="A0A8J3HB63"/>
<accession>A0A8J3HB63</accession>
<gene>
    <name evidence="2" type="ORF">GCM10010961_35540</name>
</gene>